<dbReference type="eggNOG" id="ENOG5033JJA">
    <property type="taxonomic scope" value="Bacteria"/>
</dbReference>
<keyword evidence="3" id="KW-1185">Reference proteome</keyword>
<dbReference type="InterPro" id="IPR018958">
    <property type="entry name" value="Knr4/Smi1-like_dom"/>
</dbReference>
<dbReference type="EMBL" id="AWVP01000009">
    <property type="protein sequence ID" value="ERK60423.1"/>
    <property type="molecule type" value="Genomic_DNA"/>
</dbReference>
<dbReference type="SMART" id="SM00860">
    <property type="entry name" value="SMI1_KNR4"/>
    <property type="match status" value="1"/>
</dbReference>
<dbReference type="HOGENOM" id="CLU_156627_0_0_9"/>
<sequence>MKEFIKKIENLYTAKGATEEQIIAAEKDLNLTFPVEYREYLKEFGAISFYGTELTGLNVDSYINVVDATNSEKKLNKKFPNDYFVLENFGIDGELVLMNTKGKVFLFKNGEMKELCENFREYIKLCLERKK</sequence>
<gene>
    <name evidence="2" type="ORF">HMPREF1983_00170</name>
</gene>
<dbReference type="PATRIC" id="fig|1321820.3.peg.169"/>
<dbReference type="RefSeq" id="WP_021752249.1">
    <property type="nucleotide sequence ID" value="NZ_KI271790.1"/>
</dbReference>
<dbReference type="SUPFAM" id="SSF160631">
    <property type="entry name" value="SMI1/KNR4-like"/>
    <property type="match status" value="1"/>
</dbReference>
<dbReference type="InterPro" id="IPR037883">
    <property type="entry name" value="Knr4/Smi1-like_sf"/>
</dbReference>
<evidence type="ECO:0000313" key="3">
    <source>
        <dbReference type="Proteomes" id="UP000016637"/>
    </source>
</evidence>
<dbReference type="Proteomes" id="UP000016637">
    <property type="component" value="Unassembled WGS sequence"/>
</dbReference>
<organism evidence="2 3">
    <name type="scientific">Gemella bergeri ATCC 700627</name>
    <dbReference type="NCBI Taxonomy" id="1321820"/>
    <lineage>
        <taxon>Bacteria</taxon>
        <taxon>Bacillati</taxon>
        <taxon>Bacillota</taxon>
        <taxon>Bacilli</taxon>
        <taxon>Bacillales</taxon>
        <taxon>Gemellaceae</taxon>
        <taxon>Gemella</taxon>
    </lineage>
</organism>
<accession>U2S3Y9</accession>
<evidence type="ECO:0000313" key="2">
    <source>
        <dbReference type="EMBL" id="ERK60423.1"/>
    </source>
</evidence>
<feature type="domain" description="Knr4/Smi1-like" evidence="1">
    <location>
        <begin position="16"/>
        <end position="125"/>
    </location>
</feature>
<evidence type="ECO:0000259" key="1">
    <source>
        <dbReference type="SMART" id="SM00860"/>
    </source>
</evidence>
<dbReference type="Gene3D" id="3.40.1580.10">
    <property type="entry name" value="SMI1/KNR4-like"/>
    <property type="match status" value="1"/>
</dbReference>
<dbReference type="AlphaFoldDB" id="U2S3Y9"/>
<proteinExistence type="predicted"/>
<protein>
    <submittedName>
        <fullName evidence="2">SMI1 / KNR4 family protein</fullName>
    </submittedName>
</protein>
<comment type="caution">
    <text evidence="2">The sequence shown here is derived from an EMBL/GenBank/DDBJ whole genome shotgun (WGS) entry which is preliminary data.</text>
</comment>
<reference evidence="2 3" key="1">
    <citation type="submission" date="2013-08" db="EMBL/GenBank/DDBJ databases">
        <authorList>
            <person name="Weinstock G."/>
            <person name="Sodergren E."/>
            <person name="Wylie T."/>
            <person name="Fulton L."/>
            <person name="Fulton R."/>
            <person name="Fronick C."/>
            <person name="O'Laughlin M."/>
            <person name="Godfrey J."/>
            <person name="Miner T."/>
            <person name="Herter B."/>
            <person name="Appelbaum E."/>
            <person name="Cordes M."/>
            <person name="Lek S."/>
            <person name="Wollam A."/>
            <person name="Pepin K.H."/>
            <person name="Palsikar V.B."/>
            <person name="Mitreva M."/>
            <person name="Wilson R.K."/>
        </authorList>
    </citation>
    <scope>NUCLEOTIDE SEQUENCE [LARGE SCALE GENOMIC DNA]</scope>
    <source>
        <strain evidence="2 3">ATCC 700627</strain>
    </source>
</reference>
<name>U2S3Y9_9BACL</name>
<dbReference type="Pfam" id="PF14567">
    <property type="entry name" value="SUKH_5"/>
    <property type="match status" value="1"/>
</dbReference>